<protein>
    <submittedName>
        <fullName evidence="1">Uncharacterized protein</fullName>
    </submittedName>
</protein>
<dbReference type="AlphaFoldDB" id="A0AA37F588"/>
<comment type="caution">
    <text evidence="1">The sequence shown here is derived from an EMBL/GenBank/DDBJ whole genome shotgun (WGS) entry which is preliminary data.</text>
</comment>
<dbReference type="Proteomes" id="UP000627984">
    <property type="component" value="Unassembled WGS sequence"/>
</dbReference>
<name>A0AA37F588_9ACTN</name>
<sequence length="110" mass="12531">MAYCRCVEGGGTAGVMVLGEELHGRHVGALRERHQRIDWRPEVPRADRIRVKEHTCCCKATFYELCQAGGLMFVRRTHRLGGAVVVHESPWVRVKEAEELWFLLLMGSAR</sequence>
<proteinExistence type="predicted"/>
<gene>
    <name evidence="1" type="ORF">GCM10010126_35170</name>
</gene>
<reference evidence="1" key="2">
    <citation type="submission" date="2022-09" db="EMBL/GenBank/DDBJ databases">
        <authorList>
            <person name="Sun Q."/>
            <person name="Ohkuma M."/>
        </authorList>
    </citation>
    <scope>NUCLEOTIDE SEQUENCE</scope>
    <source>
        <strain evidence="1">JCM 3093</strain>
    </source>
</reference>
<evidence type="ECO:0000313" key="1">
    <source>
        <dbReference type="EMBL" id="GGK72695.1"/>
    </source>
</evidence>
<reference evidence="1" key="1">
    <citation type="journal article" date="2014" name="Int. J. Syst. Evol. Microbiol.">
        <title>Complete genome sequence of Corynebacterium casei LMG S-19264T (=DSM 44701T), isolated from a smear-ripened cheese.</title>
        <authorList>
            <consortium name="US DOE Joint Genome Institute (JGI-PGF)"/>
            <person name="Walter F."/>
            <person name="Albersmeier A."/>
            <person name="Kalinowski J."/>
            <person name="Ruckert C."/>
        </authorList>
    </citation>
    <scope>NUCLEOTIDE SEQUENCE</scope>
    <source>
        <strain evidence="1">JCM 3093</strain>
    </source>
</reference>
<accession>A0AA37F588</accession>
<organism evidence="1 2">
    <name type="scientific">Planomonospora parontospora</name>
    <dbReference type="NCBI Taxonomy" id="58119"/>
    <lineage>
        <taxon>Bacteria</taxon>
        <taxon>Bacillati</taxon>
        <taxon>Actinomycetota</taxon>
        <taxon>Actinomycetes</taxon>
        <taxon>Streptosporangiales</taxon>
        <taxon>Streptosporangiaceae</taxon>
        <taxon>Planomonospora</taxon>
    </lineage>
</organism>
<dbReference type="EMBL" id="BMQD01000010">
    <property type="protein sequence ID" value="GGK72695.1"/>
    <property type="molecule type" value="Genomic_DNA"/>
</dbReference>
<evidence type="ECO:0000313" key="2">
    <source>
        <dbReference type="Proteomes" id="UP000627984"/>
    </source>
</evidence>